<dbReference type="EnsemblBacteria" id="ABF90892">
    <property type="protein sequence ID" value="ABF90892"/>
    <property type="gene ID" value="MXAN_4478"/>
</dbReference>
<dbReference type="KEGG" id="mxa:MXAN_4478"/>
<evidence type="ECO:0000256" key="1">
    <source>
        <dbReference type="SAM" id="MobiDB-lite"/>
    </source>
</evidence>
<dbReference type="HOGENOM" id="CLU_030718_0_0_7"/>
<feature type="transmembrane region" description="Helical" evidence="2">
    <location>
        <begin position="89"/>
        <end position="108"/>
    </location>
</feature>
<sequence>MAVAVMGLLFIDPSGIEIAPRDSALRQWAEDGAEGRQGPSRSAAERTRRRYSLPKGLHSDFSWMSGMGGSQEAPVPEVSMTSRLLFPEGIGALFPGAFGSVGLGWTMRADSLRAIWVGLLLVLALLSTGCLSLTPPPGRGMNLRHAPHEAAAPTSVEGPSVEAPGVLASMPESETPERLHRRQASRVEVTGVGLDRAERDAHQGALAAQLAFRSAFLDVSDPTRRIAGEFSRLKARWRGIRVGDGVFVRYVDFGTQQLRWIDAHLAAVTRLANAASEVEDPDMQLALLRLAGPRLEAAMTGSLLLAVWLDFLLLAEAVLAQQLYSVERMFADLWRWQEMLKPAMAALSSLEPGQMEAAAQDVPALVGQLSGELAATIATVRKGAENVAKMLVLKDAIEALTLLSALKFSLPPVSPSAPALLGIGLSVGGNGVMMGTRTVVSAEWVEMMRQLVRAGVLSLSVVSAAVRIQAGQVMLAQAHGELPQGVREALGDGPEVRAMRVTGKAGAGMAEPPRHHVLPKEFREWFEKRGFTGDMDIDQFCVKLEQAHHEAIHGGGDWKLGRTWPGEWNRMIMSRLLEAEVLAGRMLTRNESLEIVAKNMRDYKIPMNFTRWRGR</sequence>
<reference evidence="3 4" key="1">
    <citation type="journal article" date="2006" name="Proc. Natl. Acad. Sci. U.S.A.">
        <title>Evolution of sensory complexity recorded in a myxobacterial genome.</title>
        <authorList>
            <person name="Goldman B.S."/>
            <person name="Nierman W.C."/>
            <person name="Kaiser D."/>
            <person name="Slater S.C."/>
            <person name="Durkin A.S."/>
            <person name="Eisen J.A."/>
            <person name="Ronning C.M."/>
            <person name="Barbazuk W.B."/>
            <person name="Blanchard M."/>
            <person name="Field C."/>
            <person name="Halling C."/>
            <person name="Hinkle G."/>
            <person name="Iartchuk O."/>
            <person name="Kim H.S."/>
            <person name="Mackenzie C."/>
            <person name="Madupu R."/>
            <person name="Miller N."/>
            <person name="Shvartsbeyn A."/>
            <person name="Sullivan S.A."/>
            <person name="Vaudin M."/>
            <person name="Wiegand R."/>
            <person name="Kaplan H.B."/>
        </authorList>
    </citation>
    <scope>NUCLEOTIDE SEQUENCE [LARGE SCALE GENOMIC DNA]</scope>
    <source>
        <strain evidence="4">DK1622</strain>
    </source>
</reference>
<protein>
    <recommendedName>
        <fullName evidence="5">DUF2380 domain-containing protein</fullName>
    </recommendedName>
</protein>
<dbReference type="EMBL" id="CP000113">
    <property type="protein sequence ID" value="ABF90892.1"/>
    <property type="molecule type" value="Genomic_DNA"/>
</dbReference>
<gene>
    <name evidence="3" type="ordered locus">MXAN_4478</name>
</gene>
<evidence type="ECO:0008006" key="5">
    <source>
        <dbReference type="Google" id="ProtNLM"/>
    </source>
</evidence>
<keyword evidence="2" id="KW-0812">Transmembrane</keyword>
<dbReference type="Proteomes" id="UP000002402">
    <property type="component" value="Chromosome"/>
</dbReference>
<organism evidence="3 4">
    <name type="scientific">Myxococcus xanthus (strain DK1622)</name>
    <dbReference type="NCBI Taxonomy" id="246197"/>
    <lineage>
        <taxon>Bacteria</taxon>
        <taxon>Pseudomonadati</taxon>
        <taxon>Myxococcota</taxon>
        <taxon>Myxococcia</taxon>
        <taxon>Myxococcales</taxon>
        <taxon>Cystobacterineae</taxon>
        <taxon>Myxococcaceae</taxon>
        <taxon>Myxococcus</taxon>
    </lineage>
</organism>
<feature type="region of interest" description="Disordered" evidence="1">
    <location>
        <begin position="30"/>
        <end position="49"/>
    </location>
</feature>
<keyword evidence="2" id="KW-1133">Transmembrane helix</keyword>
<name>Q1D3X6_MYXXD</name>
<proteinExistence type="predicted"/>
<feature type="transmembrane region" description="Helical" evidence="2">
    <location>
        <begin position="114"/>
        <end position="134"/>
    </location>
</feature>
<evidence type="ECO:0000256" key="2">
    <source>
        <dbReference type="SAM" id="Phobius"/>
    </source>
</evidence>
<dbReference type="STRING" id="246197.MXAN_4478"/>
<accession>Q1D3X6</accession>
<keyword evidence="4" id="KW-1185">Reference proteome</keyword>
<dbReference type="AlphaFoldDB" id="Q1D3X6"/>
<evidence type="ECO:0000313" key="3">
    <source>
        <dbReference type="EMBL" id="ABF90892.1"/>
    </source>
</evidence>
<keyword evidence="2" id="KW-0472">Membrane</keyword>
<evidence type="ECO:0000313" key="4">
    <source>
        <dbReference type="Proteomes" id="UP000002402"/>
    </source>
</evidence>